<evidence type="ECO:0000313" key="2">
    <source>
        <dbReference type="EMBL" id="CAK0806604.1"/>
    </source>
</evidence>
<protein>
    <submittedName>
        <fullName evidence="2">Uncharacterized protein</fullName>
    </submittedName>
</protein>
<feature type="region of interest" description="Disordered" evidence="1">
    <location>
        <begin position="176"/>
        <end position="196"/>
    </location>
</feature>
<gene>
    <name evidence="2" type="ORF">PCOR1329_LOCUS12764</name>
</gene>
<organism evidence="2 3">
    <name type="scientific">Prorocentrum cordatum</name>
    <dbReference type="NCBI Taxonomy" id="2364126"/>
    <lineage>
        <taxon>Eukaryota</taxon>
        <taxon>Sar</taxon>
        <taxon>Alveolata</taxon>
        <taxon>Dinophyceae</taxon>
        <taxon>Prorocentrales</taxon>
        <taxon>Prorocentraceae</taxon>
        <taxon>Prorocentrum</taxon>
    </lineage>
</organism>
<feature type="compositionally biased region" description="Basic and acidic residues" evidence="1">
    <location>
        <begin position="114"/>
        <end position="123"/>
    </location>
</feature>
<proteinExistence type="predicted"/>
<reference evidence="2" key="1">
    <citation type="submission" date="2023-10" db="EMBL/GenBank/DDBJ databases">
        <authorList>
            <person name="Chen Y."/>
            <person name="Shah S."/>
            <person name="Dougan E. K."/>
            <person name="Thang M."/>
            <person name="Chan C."/>
        </authorList>
    </citation>
    <scope>NUCLEOTIDE SEQUENCE [LARGE SCALE GENOMIC DNA]</scope>
</reference>
<name>A0ABN9QNR8_9DINO</name>
<feature type="non-terminal residue" evidence="2">
    <location>
        <position position="1"/>
    </location>
</feature>
<evidence type="ECO:0000256" key="1">
    <source>
        <dbReference type="SAM" id="MobiDB-lite"/>
    </source>
</evidence>
<comment type="caution">
    <text evidence="2">The sequence shown here is derived from an EMBL/GenBank/DDBJ whole genome shotgun (WGS) entry which is preliminary data.</text>
</comment>
<feature type="compositionally biased region" description="Low complexity" evidence="1">
    <location>
        <begin position="101"/>
        <end position="112"/>
    </location>
</feature>
<dbReference type="EMBL" id="CAUYUJ010003747">
    <property type="protein sequence ID" value="CAK0806604.1"/>
    <property type="molecule type" value="Genomic_DNA"/>
</dbReference>
<accession>A0ABN9QNR8</accession>
<keyword evidence="3" id="KW-1185">Reference proteome</keyword>
<dbReference type="Proteomes" id="UP001189429">
    <property type="component" value="Unassembled WGS sequence"/>
</dbReference>
<feature type="region of interest" description="Disordered" evidence="1">
    <location>
        <begin position="95"/>
        <end position="129"/>
    </location>
</feature>
<sequence>VAGLDLETVHAILRHKPSFTCRWFEGLDIVLQDALTAVVEIEVELKGGRTLKAQQQLAVADLLQAVDMTFETSMRLEDATDSAYQSRVMLGRRRSARRADSAGAGRADTAGAVQEEKSEETEGSRSSSIFGRLSKARASVMDTIFHYEQGAEHEHEPEVFDLDIMFSLYGLTPYKRGQLEPPSRGVPDTSPPPLAS</sequence>
<evidence type="ECO:0000313" key="3">
    <source>
        <dbReference type="Proteomes" id="UP001189429"/>
    </source>
</evidence>